<dbReference type="HOGENOM" id="CLU_2135428_0_0_1"/>
<keyword evidence="3" id="KW-1185">Reference proteome</keyword>
<dbReference type="RefSeq" id="XP_003005767.1">
    <property type="nucleotide sequence ID" value="XM_003005721.1"/>
</dbReference>
<keyword evidence="1" id="KW-1133">Transmembrane helix</keyword>
<evidence type="ECO:0000256" key="1">
    <source>
        <dbReference type="SAM" id="Phobius"/>
    </source>
</evidence>
<dbReference type="Proteomes" id="UP000008698">
    <property type="component" value="Unassembled WGS sequence"/>
</dbReference>
<name>C9SH17_VERA1</name>
<reference evidence="3" key="1">
    <citation type="journal article" date="2011" name="PLoS Pathog.">
        <title>Comparative genomics yields insights into niche adaptation of plant vascular wilt pathogens.</title>
        <authorList>
            <person name="Klosterman S.J."/>
            <person name="Subbarao K.V."/>
            <person name="Kang S."/>
            <person name="Veronese P."/>
            <person name="Gold S.E."/>
            <person name="Thomma B.P.H.J."/>
            <person name="Chen Z."/>
            <person name="Henrissat B."/>
            <person name="Lee Y.-H."/>
            <person name="Park J."/>
            <person name="Garcia-Pedrajas M.D."/>
            <person name="Barbara D.J."/>
            <person name="Anchieta A."/>
            <person name="de Jonge R."/>
            <person name="Santhanam P."/>
            <person name="Maruthachalam K."/>
            <person name="Atallah Z."/>
            <person name="Amyotte S.G."/>
            <person name="Paz Z."/>
            <person name="Inderbitzin P."/>
            <person name="Hayes R.J."/>
            <person name="Heiman D.I."/>
            <person name="Young S."/>
            <person name="Zeng Q."/>
            <person name="Engels R."/>
            <person name="Galagan J."/>
            <person name="Cuomo C.A."/>
            <person name="Dobinson K.F."/>
            <person name="Ma L.-J."/>
        </authorList>
    </citation>
    <scope>NUCLEOTIDE SEQUENCE [LARGE SCALE GENOMIC DNA]</scope>
    <source>
        <strain evidence="3">VaMs.102 / ATCC MYA-4576 / FGSC 10136</strain>
    </source>
</reference>
<proteinExistence type="predicted"/>
<dbReference type="eggNOG" id="ENOG502T5G3">
    <property type="taxonomic scope" value="Eukaryota"/>
</dbReference>
<dbReference type="EMBL" id="DS985217">
    <property type="protein sequence ID" value="EEY17611.1"/>
    <property type="molecule type" value="Genomic_DNA"/>
</dbReference>
<evidence type="ECO:0000313" key="3">
    <source>
        <dbReference type="Proteomes" id="UP000008698"/>
    </source>
</evidence>
<organism evidence="3">
    <name type="scientific">Verticillium alfalfae (strain VaMs.102 / ATCC MYA-4576 / FGSC 10136)</name>
    <name type="common">Verticillium wilt of alfalfa</name>
    <name type="synonym">Verticillium albo-atrum</name>
    <dbReference type="NCBI Taxonomy" id="526221"/>
    <lineage>
        <taxon>Eukaryota</taxon>
        <taxon>Fungi</taxon>
        <taxon>Dikarya</taxon>
        <taxon>Ascomycota</taxon>
        <taxon>Pezizomycotina</taxon>
        <taxon>Sordariomycetes</taxon>
        <taxon>Hypocreomycetidae</taxon>
        <taxon>Glomerellales</taxon>
        <taxon>Plectosphaerellaceae</taxon>
        <taxon>Verticillium</taxon>
    </lineage>
</organism>
<dbReference type="OrthoDB" id="4847788at2759"/>
<dbReference type="GeneID" id="9532460"/>
<accession>C9SH17</accession>
<evidence type="ECO:0000313" key="2">
    <source>
        <dbReference type="EMBL" id="EEY17611.1"/>
    </source>
</evidence>
<dbReference type="AlphaFoldDB" id="C9SH17"/>
<sequence>MIMSILAIIVLLLNWIVSVWAYLSLTNVLIPSVLEASLRLIQRTYWPIVRAFALAVGFLFSCMFRLILFFTIDLHTAVREFRHRHSRLARSPRHKTKNLKDVNIRDTAAVAEY</sequence>
<dbReference type="KEGG" id="val:VDBG_03720"/>
<dbReference type="OMA" id="WAYLSLT"/>
<protein>
    <submittedName>
        <fullName evidence="2">Predicted protein</fullName>
    </submittedName>
</protein>
<keyword evidence="1" id="KW-0472">Membrane</keyword>
<keyword evidence="1" id="KW-0812">Transmembrane</keyword>
<feature type="transmembrane region" description="Helical" evidence="1">
    <location>
        <begin position="45"/>
        <end position="72"/>
    </location>
</feature>
<gene>
    <name evidence="2" type="ORF">VDBG_03720</name>
</gene>